<evidence type="ECO:0000259" key="1">
    <source>
        <dbReference type="Pfam" id="PF13302"/>
    </source>
</evidence>
<feature type="domain" description="N-acetyltransferase" evidence="1">
    <location>
        <begin position="153"/>
        <end position="217"/>
    </location>
</feature>
<dbReference type="PANTHER" id="PTHR43792:SF16">
    <property type="entry name" value="N-ACETYLTRANSFERASE DOMAIN-CONTAINING PROTEIN"/>
    <property type="match status" value="1"/>
</dbReference>
<gene>
    <name evidence="2" type="ORF">MKK02DRAFT_29931</name>
</gene>
<sequence length="255" mass="28443">MTSYSPYPPRTDLMRWDSEADEPYMSVPTLPDIRMTPWRESDAEQAPSIGEWAFRRPYPYTPESLSFIRDTLGSACKDTINTILRPLLRAPASPTHPLAPLPASTPVPLFPFIIIRHHPSGRMIGDVQIFQPVHPDIPADEVKASFAGRRSQVVSPADQTWEVGYNLSPEWTGQGIAGKAVDCLIEGWMQWVGIGTLMVGAQVANTNSTGLIKSRGFVHTETFMEAWPKDKGGGEREMAHYELDLSRHKPRLPPL</sequence>
<keyword evidence="3" id="KW-1185">Reference proteome</keyword>
<evidence type="ECO:0000313" key="3">
    <source>
        <dbReference type="Proteomes" id="UP001164286"/>
    </source>
</evidence>
<dbReference type="Gene3D" id="3.40.630.30">
    <property type="match status" value="1"/>
</dbReference>
<reference evidence="2" key="1">
    <citation type="journal article" date="2022" name="G3 (Bethesda)">
        <title>High quality genome of the basidiomycete yeast Dioszegia hungarica PDD-24b-2 isolated from cloud water.</title>
        <authorList>
            <person name="Jarrige D."/>
            <person name="Haridas S."/>
            <person name="Bleykasten-Grosshans C."/>
            <person name="Joly M."/>
            <person name="Nadalig T."/>
            <person name="Sancelme M."/>
            <person name="Vuilleumier S."/>
            <person name="Grigoriev I.V."/>
            <person name="Amato P."/>
            <person name="Bringel F."/>
        </authorList>
    </citation>
    <scope>NUCLEOTIDE SEQUENCE</scope>
    <source>
        <strain evidence="2">PDD-24b-2</strain>
    </source>
</reference>
<dbReference type="GeneID" id="77727149"/>
<dbReference type="GO" id="GO:0016747">
    <property type="term" value="F:acyltransferase activity, transferring groups other than amino-acyl groups"/>
    <property type="evidence" value="ECO:0007669"/>
    <property type="project" value="InterPro"/>
</dbReference>
<proteinExistence type="predicted"/>
<dbReference type="InterPro" id="IPR000182">
    <property type="entry name" value="GNAT_dom"/>
</dbReference>
<dbReference type="AlphaFoldDB" id="A0AA38H5K3"/>
<dbReference type="Pfam" id="PF13302">
    <property type="entry name" value="Acetyltransf_3"/>
    <property type="match status" value="1"/>
</dbReference>
<dbReference type="PANTHER" id="PTHR43792">
    <property type="entry name" value="GNAT FAMILY, PUTATIVE (AFU_ORTHOLOGUE AFUA_3G00765)-RELATED-RELATED"/>
    <property type="match status" value="1"/>
</dbReference>
<dbReference type="Proteomes" id="UP001164286">
    <property type="component" value="Unassembled WGS sequence"/>
</dbReference>
<comment type="caution">
    <text evidence="2">The sequence shown here is derived from an EMBL/GenBank/DDBJ whole genome shotgun (WGS) entry which is preliminary data.</text>
</comment>
<protein>
    <recommendedName>
        <fullName evidence="1">N-acetyltransferase domain-containing protein</fullName>
    </recommendedName>
</protein>
<dbReference type="SUPFAM" id="SSF55729">
    <property type="entry name" value="Acyl-CoA N-acyltransferases (Nat)"/>
    <property type="match status" value="1"/>
</dbReference>
<dbReference type="EMBL" id="JAKWFO010000013">
    <property type="protein sequence ID" value="KAI9632934.1"/>
    <property type="molecule type" value="Genomic_DNA"/>
</dbReference>
<evidence type="ECO:0000313" key="2">
    <source>
        <dbReference type="EMBL" id="KAI9632934.1"/>
    </source>
</evidence>
<dbReference type="RefSeq" id="XP_052942711.1">
    <property type="nucleotide sequence ID" value="XM_053087944.1"/>
</dbReference>
<organism evidence="2 3">
    <name type="scientific">Dioszegia hungarica</name>
    <dbReference type="NCBI Taxonomy" id="4972"/>
    <lineage>
        <taxon>Eukaryota</taxon>
        <taxon>Fungi</taxon>
        <taxon>Dikarya</taxon>
        <taxon>Basidiomycota</taxon>
        <taxon>Agaricomycotina</taxon>
        <taxon>Tremellomycetes</taxon>
        <taxon>Tremellales</taxon>
        <taxon>Bulleribasidiaceae</taxon>
        <taxon>Dioszegia</taxon>
    </lineage>
</organism>
<dbReference type="InterPro" id="IPR016181">
    <property type="entry name" value="Acyl_CoA_acyltransferase"/>
</dbReference>
<name>A0AA38H5K3_9TREE</name>
<dbReference type="InterPro" id="IPR051531">
    <property type="entry name" value="N-acetyltransferase"/>
</dbReference>
<accession>A0AA38H5K3</accession>